<feature type="compositionally biased region" description="Basic and acidic residues" evidence="1">
    <location>
        <begin position="1"/>
        <end position="24"/>
    </location>
</feature>
<dbReference type="AlphaFoldDB" id="A0A5B7IFX3"/>
<evidence type="ECO:0000256" key="1">
    <source>
        <dbReference type="SAM" id="MobiDB-lite"/>
    </source>
</evidence>
<evidence type="ECO:0000313" key="3">
    <source>
        <dbReference type="Proteomes" id="UP000324222"/>
    </source>
</evidence>
<protein>
    <submittedName>
        <fullName evidence="2">Uncharacterized protein</fullName>
    </submittedName>
</protein>
<proteinExistence type="predicted"/>
<keyword evidence="3" id="KW-1185">Reference proteome</keyword>
<dbReference type="Proteomes" id="UP000324222">
    <property type="component" value="Unassembled WGS sequence"/>
</dbReference>
<accession>A0A5B7IFX3</accession>
<name>A0A5B7IFX3_PORTR</name>
<sequence>MQGLGDERKRRGHGKGERFQEAKGRACRGVQGWECGMQRPGSERRVERAAVQILPRMIWLACSALSITSRNEKALGSGGLL</sequence>
<reference evidence="2 3" key="1">
    <citation type="submission" date="2019-05" db="EMBL/GenBank/DDBJ databases">
        <title>Another draft genome of Portunus trituberculatus and its Hox gene families provides insights of decapod evolution.</title>
        <authorList>
            <person name="Jeong J.-H."/>
            <person name="Song I."/>
            <person name="Kim S."/>
            <person name="Choi T."/>
            <person name="Kim D."/>
            <person name="Ryu S."/>
            <person name="Kim W."/>
        </authorList>
    </citation>
    <scope>NUCLEOTIDE SEQUENCE [LARGE SCALE GENOMIC DNA]</scope>
    <source>
        <tissue evidence="2">Muscle</tissue>
    </source>
</reference>
<dbReference type="EMBL" id="VSRR010055304">
    <property type="protein sequence ID" value="MPC80886.1"/>
    <property type="molecule type" value="Genomic_DNA"/>
</dbReference>
<gene>
    <name evidence="2" type="ORF">E2C01_075482</name>
</gene>
<comment type="caution">
    <text evidence="2">The sequence shown here is derived from an EMBL/GenBank/DDBJ whole genome shotgun (WGS) entry which is preliminary data.</text>
</comment>
<feature type="region of interest" description="Disordered" evidence="1">
    <location>
        <begin position="1"/>
        <end position="25"/>
    </location>
</feature>
<organism evidence="2 3">
    <name type="scientific">Portunus trituberculatus</name>
    <name type="common">Swimming crab</name>
    <name type="synonym">Neptunus trituberculatus</name>
    <dbReference type="NCBI Taxonomy" id="210409"/>
    <lineage>
        <taxon>Eukaryota</taxon>
        <taxon>Metazoa</taxon>
        <taxon>Ecdysozoa</taxon>
        <taxon>Arthropoda</taxon>
        <taxon>Crustacea</taxon>
        <taxon>Multicrustacea</taxon>
        <taxon>Malacostraca</taxon>
        <taxon>Eumalacostraca</taxon>
        <taxon>Eucarida</taxon>
        <taxon>Decapoda</taxon>
        <taxon>Pleocyemata</taxon>
        <taxon>Brachyura</taxon>
        <taxon>Eubrachyura</taxon>
        <taxon>Portunoidea</taxon>
        <taxon>Portunidae</taxon>
        <taxon>Portuninae</taxon>
        <taxon>Portunus</taxon>
    </lineage>
</organism>
<evidence type="ECO:0000313" key="2">
    <source>
        <dbReference type="EMBL" id="MPC80886.1"/>
    </source>
</evidence>